<evidence type="ECO:0000313" key="1">
    <source>
        <dbReference type="EMBL" id="SMC39487.1"/>
    </source>
</evidence>
<proteinExistence type="predicted"/>
<reference evidence="1" key="1">
    <citation type="submission" date="2017-04" db="EMBL/GenBank/DDBJ databases">
        <authorList>
            <person name="Varghese N."/>
            <person name="Submissions S."/>
        </authorList>
    </citation>
    <scope>NUCLEOTIDE SEQUENCE</scope>
    <source>
        <strain evidence="1">WTE2008</strain>
    </source>
</reference>
<evidence type="ECO:0000313" key="2">
    <source>
        <dbReference type="Proteomes" id="UP000192328"/>
    </source>
</evidence>
<comment type="caution">
    <text evidence="1">The sequence shown here is derived from an EMBL/GenBank/DDBJ whole genome shotgun (WGS) entry which is preliminary data.</text>
</comment>
<name>A0AC61PIL5_9FIRM</name>
<keyword evidence="2" id="KW-1185">Reference proteome</keyword>
<protein>
    <submittedName>
        <fullName evidence="1">Phage head-tail adaptor, putative, SPP1 family</fullName>
    </submittedName>
</protein>
<accession>A0AC61PIL5</accession>
<organism evidence="1 2">
    <name type="scientific">Aristaeella lactis</name>
    <dbReference type="NCBI Taxonomy" id="3046383"/>
    <lineage>
        <taxon>Bacteria</taxon>
        <taxon>Bacillati</taxon>
        <taxon>Bacillota</taxon>
        <taxon>Clostridia</taxon>
        <taxon>Eubacteriales</taxon>
        <taxon>Aristaeellaceae</taxon>
        <taxon>Aristaeella</taxon>
    </lineage>
</organism>
<sequence length="110" mass="12151">MRKLVDIVLIAFSPDAHEVGTDPVSEQTQVQAEEMSLNLADITEAGGTGLKTEAKILIPMDEDYHGERELIYNGERYEVISVNPYNDYNGVILRIARKKGNSAKEAVTNA</sequence>
<gene>
    <name evidence="1" type="ORF">SAMN06297397_0583</name>
</gene>
<dbReference type="Proteomes" id="UP000192328">
    <property type="component" value="Unassembled WGS sequence"/>
</dbReference>
<dbReference type="EMBL" id="FWXZ01000001">
    <property type="protein sequence ID" value="SMC39487.1"/>
    <property type="molecule type" value="Genomic_DNA"/>
</dbReference>